<comment type="caution">
    <text evidence="4">The sequence shown here is derived from an EMBL/GenBank/DDBJ whole genome shotgun (WGS) entry which is preliminary data.</text>
</comment>
<dbReference type="CDD" id="cd04301">
    <property type="entry name" value="NAT_SF"/>
    <property type="match status" value="1"/>
</dbReference>
<dbReference type="InterPro" id="IPR016181">
    <property type="entry name" value="Acyl_CoA_acyltransferase"/>
</dbReference>
<dbReference type="EMBL" id="JAQQFN010000043">
    <property type="protein sequence ID" value="MFL9888596.1"/>
    <property type="molecule type" value="Genomic_DNA"/>
</dbReference>
<dbReference type="SUPFAM" id="SSF55729">
    <property type="entry name" value="Acyl-CoA N-acyltransferases (Nat)"/>
    <property type="match status" value="1"/>
</dbReference>
<proteinExistence type="predicted"/>
<dbReference type="Pfam" id="PF00583">
    <property type="entry name" value="Acetyltransf_1"/>
    <property type="match status" value="1"/>
</dbReference>
<gene>
    <name evidence="4" type="ORF">PQR66_36605</name>
</gene>
<dbReference type="RefSeq" id="WP_408335101.1">
    <property type="nucleotide sequence ID" value="NZ_JAQQFH010000050.1"/>
</dbReference>
<dbReference type="EC" id="2.3.1.-" evidence="4"/>
<dbReference type="Gene3D" id="3.40.630.30">
    <property type="match status" value="1"/>
</dbReference>
<accession>A0ABW9A0P8</accession>
<reference evidence="4 5" key="1">
    <citation type="journal article" date="2024" name="Chem. Sci.">
        <title>Discovery of megapolipeptins by genome mining of a Burkholderiales bacteria collection.</title>
        <authorList>
            <person name="Paulo B.S."/>
            <person name="Recchia M.J.J."/>
            <person name="Lee S."/>
            <person name="Fergusson C.H."/>
            <person name="Romanowski S.B."/>
            <person name="Hernandez A."/>
            <person name="Krull N."/>
            <person name="Liu D.Y."/>
            <person name="Cavanagh H."/>
            <person name="Bos A."/>
            <person name="Gray C.A."/>
            <person name="Murphy B.T."/>
            <person name="Linington R.G."/>
            <person name="Eustaquio A.S."/>
        </authorList>
    </citation>
    <scope>NUCLEOTIDE SEQUENCE [LARGE SCALE GENOMIC DNA]</scope>
    <source>
        <strain evidence="4 5">RL16-012-BIC-B</strain>
    </source>
</reference>
<dbReference type="InterPro" id="IPR050832">
    <property type="entry name" value="Bact_Acetyltransf"/>
</dbReference>
<feature type="domain" description="N-acetyltransferase" evidence="3">
    <location>
        <begin position="18"/>
        <end position="177"/>
    </location>
</feature>
<keyword evidence="2 4" id="KW-0012">Acyltransferase</keyword>
<dbReference type="GO" id="GO:0016746">
    <property type="term" value="F:acyltransferase activity"/>
    <property type="evidence" value="ECO:0007669"/>
    <property type="project" value="UniProtKB-KW"/>
</dbReference>
<evidence type="ECO:0000313" key="5">
    <source>
        <dbReference type="Proteomes" id="UP001629249"/>
    </source>
</evidence>
<dbReference type="PANTHER" id="PTHR43877">
    <property type="entry name" value="AMINOALKYLPHOSPHONATE N-ACETYLTRANSFERASE-RELATED-RELATED"/>
    <property type="match status" value="1"/>
</dbReference>
<evidence type="ECO:0000313" key="4">
    <source>
        <dbReference type="EMBL" id="MFL9888596.1"/>
    </source>
</evidence>
<evidence type="ECO:0000256" key="2">
    <source>
        <dbReference type="ARBA" id="ARBA00023315"/>
    </source>
</evidence>
<name>A0ABW9A0P8_9BURK</name>
<protein>
    <submittedName>
        <fullName evidence="4">GNAT family N-acetyltransferase</fullName>
        <ecNumber evidence="4">2.3.1.-</ecNumber>
    </submittedName>
</protein>
<organism evidence="4 5">
    <name type="scientific">Paraburkholderia agricolaris</name>
    <dbReference type="NCBI Taxonomy" id="2152888"/>
    <lineage>
        <taxon>Bacteria</taxon>
        <taxon>Pseudomonadati</taxon>
        <taxon>Pseudomonadota</taxon>
        <taxon>Betaproteobacteria</taxon>
        <taxon>Burkholderiales</taxon>
        <taxon>Burkholderiaceae</taxon>
        <taxon>Paraburkholderia</taxon>
    </lineage>
</organism>
<dbReference type="Proteomes" id="UP001629249">
    <property type="component" value="Unassembled WGS sequence"/>
</dbReference>
<keyword evidence="1 4" id="KW-0808">Transferase</keyword>
<evidence type="ECO:0000256" key="1">
    <source>
        <dbReference type="ARBA" id="ARBA00022679"/>
    </source>
</evidence>
<keyword evidence="5" id="KW-1185">Reference proteome</keyword>
<evidence type="ECO:0000259" key="3">
    <source>
        <dbReference type="PROSITE" id="PS51186"/>
    </source>
</evidence>
<dbReference type="PROSITE" id="PS51186">
    <property type="entry name" value="GNAT"/>
    <property type="match status" value="1"/>
</dbReference>
<sequence>MNQDIRTKSSSGGLPEGLKLRALRVSDVEQFHAMWQLPAVVNGNPHVPFQTLASSREYLEKLAPPEIAIAATVGDTLVGEAEFTPFKGRRAHAASIGIGVHDAWHRRGIGSALMAELLDLADNWLGLRRLELHVFADNHAALALYRKFGFEIEAHQRGAVLRRGVLIDCYFMARLREAPPWMSAPPAIHNEPAAASIVAE</sequence>
<dbReference type="InterPro" id="IPR000182">
    <property type="entry name" value="GNAT_dom"/>
</dbReference>